<keyword evidence="6 13" id="KW-0067">ATP-binding</keyword>
<dbReference type="InterPro" id="IPR036640">
    <property type="entry name" value="ABC1_TM_sf"/>
</dbReference>
<comment type="subcellular location">
    <subcellularLocation>
        <location evidence="1">Cell membrane</location>
        <topology evidence="1">Multi-pass membrane protein</topology>
    </subcellularLocation>
</comment>
<dbReference type="GO" id="GO:0005524">
    <property type="term" value="F:ATP binding"/>
    <property type="evidence" value="ECO:0007669"/>
    <property type="project" value="UniProtKB-KW"/>
</dbReference>
<keyword evidence="7 9" id="KW-1133">Transmembrane helix</keyword>
<dbReference type="CDD" id="cd07346">
    <property type="entry name" value="ABC_6TM_exporters"/>
    <property type="match status" value="1"/>
</dbReference>
<sequence>MNEKNNKYIIRFYKELFVKENKRTIIYLIILSLFQIIVSLIPPILMMQVLDKAIPNHKIYMVLALGIGVLIITILEAVINYCINKIYTKFSNKVYMDFQQRCISHLLEMSGEYYSNSSSGEIFVTIFQDIDKLKGFVSAKIFKFISDIIIAVCMFCFLLYLQWDLLLTIVIILPVVFFTQKYFQKLGTKKAFALRESYGNITGLLESMISEIMALVFSKGEKILHKKYRASVKELTQCGLDIDLVYIKNDGVLKFLSALINIDILAFGGIKVISSKLTIGGFMAFNMYASKLIIPILEVSSVLMDIQSKKISLQKVYQFLDKPSLIAHNGMQSGLNEKKNDIVFKNVVFGYKDELVLDKLDMELKSNAINVIIGESGGGKSSIISLLYRLWDIQSGKIEINKTELRKYDVKYIRSKLSILSQDSYLFNDTIYNNIILEMDCSKNEVEKIAKIACIHDFIMSLPKGYDTIIGDRGIKLSGGEKQRICLARAIIRNAPILILDEPTSALDQFTEKNIIDNIRKNIVGKTIIIITHRLHSIIDADCIYILKDGKIVSQGKHEELMKSNIYYKKMYMGDDSQKFQIQ</sequence>
<dbReference type="EMBL" id="QICS01000002">
    <property type="protein sequence ID" value="PXV93377.1"/>
    <property type="molecule type" value="Genomic_DNA"/>
</dbReference>
<reference evidence="13 14" key="1">
    <citation type="journal article" date="2017" name="Genome Announc.">
        <title>Draft Genome Sequence of a Sporulating and Motile Strain of Lachnotalea glycerini Isolated from Water in Quebec City, Canada.</title>
        <authorList>
            <person name="Maheux A.F."/>
            <person name="Boudreau D.K."/>
            <person name="Berube E."/>
            <person name="Boissinot M."/>
            <person name="Raymond F."/>
            <person name="Brodeur S."/>
            <person name="Corbeil J."/>
            <person name="Isabel S."/>
            <person name="Omar R.F."/>
            <person name="Bergeron M.G."/>
        </authorList>
    </citation>
    <scope>NUCLEOTIDE SEQUENCE [LARGE SCALE GENOMIC DNA]</scope>
    <source>
        <strain evidence="13 14">CCRI-19302</strain>
    </source>
</reference>
<evidence type="ECO:0000256" key="5">
    <source>
        <dbReference type="ARBA" id="ARBA00022741"/>
    </source>
</evidence>
<dbReference type="InterPro" id="IPR003439">
    <property type="entry name" value="ABC_transporter-like_ATP-bd"/>
</dbReference>
<keyword evidence="2" id="KW-0813">Transport</keyword>
<dbReference type="Gene3D" id="3.40.50.300">
    <property type="entry name" value="P-loop containing nucleotide triphosphate hydrolases"/>
    <property type="match status" value="1"/>
</dbReference>
<gene>
    <name evidence="12" type="ORF">C8E03_102145</name>
    <name evidence="13" type="ORF">CG710_020305</name>
</gene>
<evidence type="ECO:0000313" key="13">
    <source>
        <dbReference type="EMBL" id="RDY27792.1"/>
    </source>
</evidence>
<reference evidence="13" key="3">
    <citation type="submission" date="2018-07" db="EMBL/GenBank/DDBJ databases">
        <authorList>
            <person name="Quirk P.G."/>
            <person name="Krulwich T.A."/>
        </authorList>
    </citation>
    <scope>NUCLEOTIDE SEQUENCE</scope>
    <source>
        <strain evidence="13">CCRI-19302</strain>
    </source>
</reference>
<feature type="transmembrane region" description="Helical" evidence="9">
    <location>
        <begin position="24"/>
        <end position="47"/>
    </location>
</feature>
<evidence type="ECO:0000256" key="2">
    <source>
        <dbReference type="ARBA" id="ARBA00022448"/>
    </source>
</evidence>
<dbReference type="InterPro" id="IPR027417">
    <property type="entry name" value="P-loop_NTPase"/>
</dbReference>
<dbReference type="PANTHER" id="PTHR43394:SF1">
    <property type="entry name" value="ATP-BINDING CASSETTE SUB-FAMILY B MEMBER 10, MITOCHONDRIAL"/>
    <property type="match status" value="1"/>
</dbReference>
<dbReference type="RefSeq" id="WP_094377538.1">
    <property type="nucleotide sequence ID" value="NZ_NOKA02000099.1"/>
</dbReference>
<dbReference type="AlphaFoldDB" id="A0A255IKI3"/>
<dbReference type="InterPro" id="IPR011527">
    <property type="entry name" value="ABC1_TM_dom"/>
</dbReference>
<reference evidence="12 15" key="2">
    <citation type="submission" date="2018-05" db="EMBL/GenBank/DDBJ databases">
        <title>Genomic Encyclopedia of Type Strains, Phase IV (KMG-IV): sequencing the most valuable type-strain genomes for metagenomic binning, comparative biology and taxonomic classification.</title>
        <authorList>
            <person name="Goeker M."/>
        </authorList>
    </citation>
    <scope>NUCLEOTIDE SEQUENCE [LARGE SCALE GENOMIC DNA]</scope>
    <source>
        <strain evidence="12 15">DSM 28816</strain>
    </source>
</reference>
<dbReference type="GO" id="GO:0016887">
    <property type="term" value="F:ATP hydrolysis activity"/>
    <property type="evidence" value="ECO:0007669"/>
    <property type="project" value="InterPro"/>
</dbReference>
<dbReference type="InterPro" id="IPR039421">
    <property type="entry name" value="Type_1_exporter"/>
</dbReference>
<feature type="domain" description="ABC transmembrane type-1" evidence="11">
    <location>
        <begin position="28"/>
        <end position="308"/>
    </location>
</feature>
<dbReference type="Proteomes" id="UP000216411">
    <property type="component" value="Unassembled WGS sequence"/>
</dbReference>
<dbReference type="GO" id="GO:0005886">
    <property type="term" value="C:plasma membrane"/>
    <property type="evidence" value="ECO:0007669"/>
    <property type="project" value="UniProtKB-SubCell"/>
</dbReference>
<evidence type="ECO:0000256" key="9">
    <source>
        <dbReference type="SAM" id="Phobius"/>
    </source>
</evidence>
<dbReference type="SUPFAM" id="SSF90123">
    <property type="entry name" value="ABC transporter transmembrane region"/>
    <property type="match status" value="1"/>
</dbReference>
<dbReference type="InterPro" id="IPR003593">
    <property type="entry name" value="AAA+_ATPase"/>
</dbReference>
<evidence type="ECO:0000313" key="12">
    <source>
        <dbReference type="EMBL" id="PXV93377.1"/>
    </source>
</evidence>
<dbReference type="PROSITE" id="PS50929">
    <property type="entry name" value="ABC_TM1F"/>
    <property type="match status" value="1"/>
</dbReference>
<feature type="transmembrane region" description="Helical" evidence="9">
    <location>
        <begin position="141"/>
        <end position="160"/>
    </location>
</feature>
<dbReference type="Gene3D" id="1.20.1560.10">
    <property type="entry name" value="ABC transporter type 1, transmembrane domain"/>
    <property type="match status" value="1"/>
</dbReference>
<dbReference type="PROSITE" id="PS00211">
    <property type="entry name" value="ABC_TRANSPORTER_1"/>
    <property type="match status" value="1"/>
</dbReference>
<protein>
    <submittedName>
        <fullName evidence="13">ABC transporter ATP-binding protein</fullName>
    </submittedName>
    <submittedName>
        <fullName evidence="12">ABC-type bacteriocin/lantibiotic exporter with double-glycine peptidase domain</fullName>
    </submittedName>
</protein>
<comment type="caution">
    <text evidence="12">The sequence shown here is derived from an EMBL/GenBank/DDBJ whole genome shotgun (WGS) entry which is preliminary data.</text>
</comment>
<dbReference type="FunFam" id="3.40.50.300:FF:000221">
    <property type="entry name" value="Multidrug ABC transporter ATP-binding protein"/>
    <property type="match status" value="1"/>
</dbReference>
<dbReference type="Pfam" id="PF00664">
    <property type="entry name" value="ABC_membrane"/>
    <property type="match status" value="1"/>
</dbReference>
<evidence type="ECO:0000313" key="14">
    <source>
        <dbReference type="Proteomes" id="UP000216411"/>
    </source>
</evidence>
<dbReference type="Proteomes" id="UP000247523">
    <property type="component" value="Unassembled WGS sequence"/>
</dbReference>
<dbReference type="Pfam" id="PF00005">
    <property type="entry name" value="ABC_tran"/>
    <property type="match status" value="1"/>
</dbReference>
<dbReference type="PANTHER" id="PTHR43394">
    <property type="entry name" value="ATP-DEPENDENT PERMEASE MDL1, MITOCHONDRIAL"/>
    <property type="match status" value="1"/>
</dbReference>
<dbReference type="OrthoDB" id="1905236at2"/>
<evidence type="ECO:0000256" key="1">
    <source>
        <dbReference type="ARBA" id="ARBA00004651"/>
    </source>
</evidence>
<feature type="domain" description="ABC transporter" evidence="10">
    <location>
        <begin position="342"/>
        <end position="574"/>
    </location>
</feature>
<evidence type="ECO:0000256" key="6">
    <source>
        <dbReference type="ARBA" id="ARBA00022840"/>
    </source>
</evidence>
<evidence type="ECO:0000259" key="10">
    <source>
        <dbReference type="PROSITE" id="PS50893"/>
    </source>
</evidence>
<keyword evidence="4 9" id="KW-0812">Transmembrane</keyword>
<dbReference type="InterPro" id="IPR017871">
    <property type="entry name" value="ABC_transporter-like_CS"/>
</dbReference>
<keyword evidence="14" id="KW-1185">Reference proteome</keyword>
<dbReference type="EMBL" id="NOKA02000099">
    <property type="protein sequence ID" value="RDY27792.1"/>
    <property type="molecule type" value="Genomic_DNA"/>
</dbReference>
<keyword evidence="5" id="KW-0547">Nucleotide-binding</keyword>
<proteinExistence type="predicted"/>
<keyword evidence="8 9" id="KW-0472">Membrane</keyword>
<evidence type="ECO:0000256" key="8">
    <source>
        <dbReference type="ARBA" id="ARBA00023136"/>
    </source>
</evidence>
<dbReference type="SUPFAM" id="SSF52540">
    <property type="entry name" value="P-loop containing nucleoside triphosphate hydrolases"/>
    <property type="match status" value="1"/>
</dbReference>
<dbReference type="PROSITE" id="PS50893">
    <property type="entry name" value="ABC_TRANSPORTER_2"/>
    <property type="match status" value="1"/>
</dbReference>
<dbReference type="GO" id="GO:0015421">
    <property type="term" value="F:ABC-type oligopeptide transporter activity"/>
    <property type="evidence" value="ECO:0007669"/>
    <property type="project" value="TreeGrafter"/>
</dbReference>
<dbReference type="SMART" id="SM00382">
    <property type="entry name" value="AAA"/>
    <property type="match status" value="1"/>
</dbReference>
<evidence type="ECO:0000256" key="4">
    <source>
        <dbReference type="ARBA" id="ARBA00022692"/>
    </source>
</evidence>
<feature type="transmembrane region" description="Helical" evidence="9">
    <location>
        <begin position="59"/>
        <end position="83"/>
    </location>
</feature>
<evidence type="ECO:0000259" key="11">
    <source>
        <dbReference type="PROSITE" id="PS50929"/>
    </source>
</evidence>
<accession>A0A255IKI3</accession>
<organism evidence="12 15">
    <name type="scientific">Lachnotalea glycerini</name>
    <dbReference type="NCBI Taxonomy" id="1763509"/>
    <lineage>
        <taxon>Bacteria</taxon>
        <taxon>Bacillati</taxon>
        <taxon>Bacillota</taxon>
        <taxon>Clostridia</taxon>
        <taxon>Lachnospirales</taxon>
        <taxon>Lachnospiraceae</taxon>
        <taxon>Lachnotalea</taxon>
    </lineage>
</organism>
<keyword evidence="3" id="KW-1003">Cell membrane</keyword>
<evidence type="ECO:0000256" key="7">
    <source>
        <dbReference type="ARBA" id="ARBA00022989"/>
    </source>
</evidence>
<evidence type="ECO:0000313" key="15">
    <source>
        <dbReference type="Proteomes" id="UP000247523"/>
    </source>
</evidence>
<evidence type="ECO:0000256" key="3">
    <source>
        <dbReference type="ARBA" id="ARBA00022475"/>
    </source>
</evidence>
<name>A0A255IKI3_9FIRM</name>